<name>A0AAE0XDN5_9PEZI</name>
<reference evidence="1" key="1">
    <citation type="journal article" date="2023" name="Mol. Phylogenet. Evol.">
        <title>Genome-scale phylogeny and comparative genomics of the fungal order Sordariales.</title>
        <authorList>
            <person name="Hensen N."/>
            <person name="Bonometti L."/>
            <person name="Westerberg I."/>
            <person name="Brannstrom I.O."/>
            <person name="Guillou S."/>
            <person name="Cros-Aarteil S."/>
            <person name="Calhoun S."/>
            <person name="Haridas S."/>
            <person name="Kuo A."/>
            <person name="Mondo S."/>
            <person name="Pangilinan J."/>
            <person name="Riley R."/>
            <person name="LaButti K."/>
            <person name="Andreopoulos B."/>
            <person name="Lipzen A."/>
            <person name="Chen C."/>
            <person name="Yan M."/>
            <person name="Daum C."/>
            <person name="Ng V."/>
            <person name="Clum A."/>
            <person name="Steindorff A."/>
            <person name="Ohm R.A."/>
            <person name="Martin F."/>
            <person name="Silar P."/>
            <person name="Natvig D.O."/>
            <person name="Lalanne C."/>
            <person name="Gautier V."/>
            <person name="Ament-Velasquez S.L."/>
            <person name="Kruys A."/>
            <person name="Hutchinson M.I."/>
            <person name="Powell A.J."/>
            <person name="Barry K."/>
            <person name="Miller A.N."/>
            <person name="Grigoriev I.V."/>
            <person name="Debuchy R."/>
            <person name="Gladieux P."/>
            <person name="Hiltunen Thoren M."/>
            <person name="Johannesson H."/>
        </authorList>
    </citation>
    <scope>NUCLEOTIDE SEQUENCE</scope>
    <source>
        <strain evidence="1">CBS 314.62</strain>
    </source>
</reference>
<keyword evidence="2" id="KW-1185">Reference proteome</keyword>
<dbReference type="Gene3D" id="3.80.10.10">
    <property type="entry name" value="Ribonuclease Inhibitor"/>
    <property type="match status" value="1"/>
</dbReference>
<organism evidence="1 2">
    <name type="scientific">Podospora appendiculata</name>
    <dbReference type="NCBI Taxonomy" id="314037"/>
    <lineage>
        <taxon>Eukaryota</taxon>
        <taxon>Fungi</taxon>
        <taxon>Dikarya</taxon>
        <taxon>Ascomycota</taxon>
        <taxon>Pezizomycotina</taxon>
        <taxon>Sordariomycetes</taxon>
        <taxon>Sordariomycetidae</taxon>
        <taxon>Sordariales</taxon>
        <taxon>Podosporaceae</taxon>
        <taxon>Podospora</taxon>
    </lineage>
</organism>
<accession>A0AAE0XDN5</accession>
<dbReference type="AlphaFoldDB" id="A0AAE0XDN5"/>
<dbReference type="EMBL" id="JAULSO010000002">
    <property type="protein sequence ID" value="KAK3690581.1"/>
    <property type="molecule type" value="Genomic_DNA"/>
</dbReference>
<dbReference type="SUPFAM" id="SSF52047">
    <property type="entry name" value="RNI-like"/>
    <property type="match status" value="1"/>
</dbReference>
<dbReference type="Proteomes" id="UP001270362">
    <property type="component" value="Unassembled WGS sequence"/>
</dbReference>
<evidence type="ECO:0000313" key="2">
    <source>
        <dbReference type="Proteomes" id="UP001270362"/>
    </source>
</evidence>
<evidence type="ECO:0000313" key="1">
    <source>
        <dbReference type="EMBL" id="KAK3690581.1"/>
    </source>
</evidence>
<protein>
    <recommendedName>
        <fullName evidence="3">F-box domain-containing protein</fullName>
    </recommendedName>
</protein>
<reference evidence="1" key="2">
    <citation type="submission" date="2023-06" db="EMBL/GenBank/DDBJ databases">
        <authorList>
            <consortium name="Lawrence Berkeley National Laboratory"/>
            <person name="Haridas S."/>
            <person name="Hensen N."/>
            <person name="Bonometti L."/>
            <person name="Westerberg I."/>
            <person name="Brannstrom I.O."/>
            <person name="Guillou S."/>
            <person name="Cros-Aarteil S."/>
            <person name="Calhoun S."/>
            <person name="Kuo A."/>
            <person name="Mondo S."/>
            <person name="Pangilinan J."/>
            <person name="Riley R."/>
            <person name="Labutti K."/>
            <person name="Andreopoulos B."/>
            <person name="Lipzen A."/>
            <person name="Chen C."/>
            <person name="Yanf M."/>
            <person name="Daum C."/>
            <person name="Ng V."/>
            <person name="Clum A."/>
            <person name="Steindorff A."/>
            <person name="Ohm R."/>
            <person name="Martin F."/>
            <person name="Silar P."/>
            <person name="Natvig D."/>
            <person name="Lalanne C."/>
            <person name="Gautier V."/>
            <person name="Ament-Velasquez S.L."/>
            <person name="Kruys A."/>
            <person name="Hutchinson M.I."/>
            <person name="Powell A.J."/>
            <person name="Barry K."/>
            <person name="Miller A.N."/>
            <person name="Grigoriev I.V."/>
            <person name="Debuchy R."/>
            <person name="Gladieux P."/>
            <person name="Thoren M.H."/>
            <person name="Johannesson H."/>
        </authorList>
    </citation>
    <scope>NUCLEOTIDE SEQUENCE</scope>
    <source>
        <strain evidence="1">CBS 314.62</strain>
    </source>
</reference>
<evidence type="ECO:0008006" key="3">
    <source>
        <dbReference type="Google" id="ProtNLM"/>
    </source>
</evidence>
<feature type="non-terminal residue" evidence="1">
    <location>
        <position position="568"/>
    </location>
</feature>
<sequence length="568" mass="64085">MEAPTPTGGVQRINQGGIADADVTRSDSDLEYLVAFFEQFPHHYVVPSPLQLKEESITVTEQASETKIIDLESDLNHNPSRADIILDLAPELQKMICDRLLDGQGRPDTQSLLRLGRTCTAFHQQVYPILYGNIGSHQLATRANLIHLALSLAENLDLRKLVRSISLPFERACVTWGEDIRPVLGQRWTHTPSFDPRLVIRLRDKLLTEAKTGIYAMPISPFECEDEVWLPYPQRHQVCSLYCDVASYVMRMVAPYITTANTRVSSTHEYHCGSFDIVGGYTTWAAELSFPRLVDLEVVRIFPKTGTLPPSDSPDPGSIVKAAPALKSLALSRCSWTRGDDWVPENLTTLILRDCGIEEKQLRHITQKGTQLKHFSISSHASGTYYSPGWIHPISPLAILEYLAPASSTLQELYINVRHSSRSDGTVARLDTFMPELKMLTRVEGFPALRELHISLHNVKDGNKYRLVELIRGCPNLEVFLILGIMRHDVGFEPEIHQLVRCIACSEFPRLRNIQLALKEFGRKRKCDDEDWEALQKYGRAPYSDLCRSVNVQVLLKEASSLRPNLVV</sequence>
<proteinExistence type="predicted"/>
<gene>
    <name evidence="1" type="ORF">B0T22DRAFT_463910</name>
</gene>
<dbReference type="InterPro" id="IPR032675">
    <property type="entry name" value="LRR_dom_sf"/>
</dbReference>
<comment type="caution">
    <text evidence="1">The sequence shown here is derived from an EMBL/GenBank/DDBJ whole genome shotgun (WGS) entry which is preliminary data.</text>
</comment>